<comment type="caution">
    <text evidence="1">The sequence shown here is derived from an EMBL/GenBank/DDBJ whole genome shotgun (WGS) entry which is preliminary data.</text>
</comment>
<evidence type="ECO:0000313" key="2">
    <source>
        <dbReference type="Proteomes" id="UP001231649"/>
    </source>
</evidence>
<dbReference type="EMBL" id="CM056779">
    <property type="protein sequence ID" value="KAJ8719890.1"/>
    <property type="molecule type" value="Genomic_DNA"/>
</dbReference>
<evidence type="ECO:0000313" key="1">
    <source>
        <dbReference type="EMBL" id="KAJ8719890.1"/>
    </source>
</evidence>
<gene>
    <name evidence="1" type="ORF">PYW08_012065</name>
</gene>
<proteinExistence type="predicted"/>
<organism evidence="1 2">
    <name type="scientific">Mythimna loreyi</name>
    <dbReference type="NCBI Taxonomy" id="667449"/>
    <lineage>
        <taxon>Eukaryota</taxon>
        <taxon>Metazoa</taxon>
        <taxon>Ecdysozoa</taxon>
        <taxon>Arthropoda</taxon>
        <taxon>Hexapoda</taxon>
        <taxon>Insecta</taxon>
        <taxon>Pterygota</taxon>
        <taxon>Neoptera</taxon>
        <taxon>Endopterygota</taxon>
        <taxon>Lepidoptera</taxon>
        <taxon>Glossata</taxon>
        <taxon>Ditrysia</taxon>
        <taxon>Noctuoidea</taxon>
        <taxon>Noctuidae</taxon>
        <taxon>Noctuinae</taxon>
        <taxon>Hadenini</taxon>
        <taxon>Mythimna</taxon>
    </lineage>
</organism>
<protein>
    <submittedName>
        <fullName evidence="1">Uncharacterized protein</fullName>
    </submittedName>
</protein>
<sequence length="363" mass="36914">MCCRERPVILGGIGAGAALATALVGAGAAGGAGAGAGGAAGAAGAGGVRGLLLLAPPLLTAEGARDTPDDVLAEVRLPMLLVAGTGAAASWRGAAREVTRARAELQRRRVLELCGADDALRLPAALQRRHRLPQHALDAAVAEECARWAIETATHGGEEAPARERRRRDVRGAGGALRPERGLRAADDEEEYAHLPVATRPAPTAAECQLTEAVGESSVALSSGRVVSRGSGATPLALLPPRRRAAAEPADAPALAAADIMRLPIVFADDEAALEEPAASPLTVTSGSRYTRVIVASRGGPLAAARARAGPARAAVRPGGVRPGGVRPGGVRPGSVRPGGVRPARPVLLRRGLRLLPRSDRPH</sequence>
<dbReference type="Proteomes" id="UP001231649">
    <property type="component" value="Chromosome 3"/>
</dbReference>
<keyword evidence="2" id="KW-1185">Reference proteome</keyword>
<name>A0ACC2QN60_9NEOP</name>
<accession>A0ACC2QN60</accession>
<reference evidence="1" key="1">
    <citation type="submission" date="2023-03" db="EMBL/GenBank/DDBJ databases">
        <title>Chromosome-level genomes of two armyworms, Mythimna separata and Mythimna loreyi, provide insights into the biosynthesis and reception of sex pheromones.</title>
        <authorList>
            <person name="Zhao H."/>
        </authorList>
    </citation>
    <scope>NUCLEOTIDE SEQUENCE</scope>
    <source>
        <strain evidence="1">BeijingLab</strain>
    </source>
</reference>